<organism evidence="3 4">
    <name type="scientific">Cercospora zeae-maydis SCOH1-5</name>
    <dbReference type="NCBI Taxonomy" id="717836"/>
    <lineage>
        <taxon>Eukaryota</taxon>
        <taxon>Fungi</taxon>
        <taxon>Dikarya</taxon>
        <taxon>Ascomycota</taxon>
        <taxon>Pezizomycotina</taxon>
        <taxon>Dothideomycetes</taxon>
        <taxon>Dothideomycetidae</taxon>
        <taxon>Mycosphaerellales</taxon>
        <taxon>Mycosphaerellaceae</taxon>
        <taxon>Cercospora</taxon>
    </lineage>
</organism>
<feature type="region of interest" description="Disordered" evidence="1">
    <location>
        <begin position="1"/>
        <end position="25"/>
    </location>
</feature>
<dbReference type="EMBL" id="ML992717">
    <property type="protein sequence ID" value="KAF2206561.1"/>
    <property type="molecule type" value="Genomic_DNA"/>
</dbReference>
<evidence type="ECO:0000313" key="4">
    <source>
        <dbReference type="Proteomes" id="UP000799539"/>
    </source>
</evidence>
<feature type="transmembrane region" description="Helical" evidence="2">
    <location>
        <begin position="131"/>
        <end position="152"/>
    </location>
</feature>
<feature type="region of interest" description="Disordered" evidence="1">
    <location>
        <begin position="56"/>
        <end position="125"/>
    </location>
</feature>
<name>A0A6A6F200_9PEZI</name>
<evidence type="ECO:0000313" key="3">
    <source>
        <dbReference type="EMBL" id="KAF2206561.1"/>
    </source>
</evidence>
<dbReference type="OrthoDB" id="3647395at2759"/>
<accession>A0A6A6F200</accession>
<feature type="compositionally biased region" description="Polar residues" evidence="1">
    <location>
        <begin position="76"/>
        <end position="118"/>
    </location>
</feature>
<evidence type="ECO:0000256" key="2">
    <source>
        <dbReference type="SAM" id="Phobius"/>
    </source>
</evidence>
<keyword evidence="2" id="KW-0472">Membrane</keyword>
<dbReference type="Proteomes" id="UP000799539">
    <property type="component" value="Unassembled WGS sequence"/>
</dbReference>
<evidence type="ECO:0000256" key="1">
    <source>
        <dbReference type="SAM" id="MobiDB-lite"/>
    </source>
</evidence>
<dbReference type="AlphaFoldDB" id="A0A6A6F200"/>
<feature type="region of interest" description="Disordered" evidence="1">
    <location>
        <begin position="158"/>
        <end position="210"/>
    </location>
</feature>
<keyword evidence="2" id="KW-1133">Transmembrane helix</keyword>
<protein>
    <submittedName>
        <fullName evidence="3">Uncharacterized protein</fullName>
    </submittedName>
</protein>
<keyword evidence="4" id="KW-1185">Reference proteome</keyword>
<sequence length="376" mass="39329">MADDIFARDPQTGFDSDGDPSDRGRQFSAFMSSIYEGAVASTRSVDVVTQTTTLNDAQSTADTDADDSPVTTTTAWSFPTASPGISTTLATQSSSRGNAAPQQTPSTNQQQVPHTSPSDHGGRGGLSGGKLAAAIAVPIIVAFSALAAFLLFRRRRKSRQDQQNTHQPSTRHRGGAAGWRRNWGSLRSSASSNHDPTPEVRSVNNQSPFPNAFVPIGTASHDEPPPPYPVVAPPRPAATPQMRQLHVVTNVPRAAPRSTSPVSPISASDFLSPNPSFMQSARRGSTSASINSDAYSETASIHSARAARMSVGGPTMIAPSQNTSPHSLRHDRGPGSVGSAGTGDPFEDARRANTPSLEGLRVAMSGAGSPKNEDLG</sequence>
<feature type="compositionally biased region" description="Low complexity" evidence="1">
    <location>
        <begin position="56"/>
        <end position="75"/>
    </location>
</feature>
<gene>
    <name evidence="3" type="ORF">CERZMDRAFT_103227</name>
</gene>
<keyword evidence="2" id="KW-0812">Transmembrane</keyword>
<proteinExistence type="predicted"/>
<feature type="region of interest" description="Disordered" evidence="1">
    <location>
        <begin position="313"/>
        <end position="376"/>
    </location>
</feature>
<reference evidence="3" key="1">
    <citation type="journal article" date="2020" name="Stud. Mycol.">
        <title>101 Dothideomycetes genomes: a test case for predicting lifestyles and emergence of pathogens.</title>
        <authorList>
            <person name="Haridas S."/>
            <person name="Albert R."/>
            <person name="Binder M."/>
            <person name="Bloem J."/>
            <person name="Labutti K."/>
            <person name="Salamov A."/>
            <person name="Andreopoulos B."/>
            <person name="Baker S."/>
            <person name="Barry K."/>
            <person name="Bills G."/>
            <person name="Bluhm B."/>
            <person name="Cannon C."/>
            <person name="Castanera R."/>
            <person name="Culley D."/>
            <person name="Daum C."/>
            <person name="Ezra D."/>
            <person name="Gonzalez J."/>
            <person name="Henrissat B."/>
            <person name="Kuo A."/>
            <person name="Liang C."/>
            <person name="Lipzen A."/>
            <person name="Lutzoni F."/>
            <person name="Magnuson J."/>
            <person name="Mondo S."/>
            <person name="Nolan M."/>
            <person name="Ohm R."/>
            <person name="Pangilinan J."/>
            <person name="Park H.-J."/>
            <person name="Ramirez L."/>
            <person name="Alfaro M."/>
            <person name="Sun H."/>
            <person name="Tritt A."/>
            <person name="Yoshinaga Y."/>
            <person name="Zwiers L.-H."/>
            <person name="Turgeon B."/>
            <person name="Goodwin S."/>
            <person name="Spatafora J."/>
            <person name="Crous P."/>
            <person name="Grigoriev I."/>
        </authorList>
    </citation>
    <scope>NUCLEOTIDE SEQUENCE</scope>
    <source>
        <strain evidence="3">SCOH1-5</strain>
    </source>
</reference>
<feature type="compositionally biased region" description="Polar residues" evidence="1">
    <location>
        <begin position="185"/>
        <end position="195"/>
    </location>
</feature>